<reference evidence="1 2" key="1">
    <citation type="submission" date="2020-06" db="EMBL/GenBank/DDBJ databases">
        <title>Genome sequence of Paramixta manurensis strain PD-1.</title>
        <authorList>
            <person name="Lee C.W."/>
            <person name="Kim J."/>
        </authorList>
    </citation>
    <scope>NUCLEOTIDE SEQUENCE [LARGE SCALE GENOMIC DNA]</scope>
    <source>
        <strain evidence="1 2">PD-1</strain>
    </source>
</reference>
<evidence type="ECO:0000313" key="1">
    <source>
        <dbReference type="EMBL" id="QKJ85214.1"/>
    </source>
</evidence>
<dbReference type="EMBL" id="CP054212">
    <property type="protein sequence ID" value="QKJ85214.1"/>
    <property type="molecule type" value="Genomic_DNA"/>
</dbReference>
<sequence>MLRISDVIELAMVSRKTIYNAINSGRLKYQLVAVDNRQVRMFREEDVFDAFPRANRGMTREQEVQALREEVASLKFALSELQKAVDAMDPASQYEMTSISGQVKKAPDQK</sequence>
<gene>
    <name evidence="1" type="ORF">PMPD1_0231</name>
</gene>
<protein>
    <submittedName>
        <fullName evidence="1">DNA-binding protein</fullName>
    </submittedName>
</protein>
<keyword evidence="1" id="KW-0238">DNA-binding</keyword>
<dbReference type="RefSeq" id="WP_173632330.1">
    <property type="nucleotide sequence ID" value="NZ_CP054212.1"/>
</dbReference>
<organism evidence="1 2">
    <name type="scientific">Paramixta manurensis</name>
    <dbReference type="NCBI Taxonomy" id="2740817"/>
    <lineage>
        <taxon>Bacteria</taxon>
        <taxon>Pseudomonadati</taxon>
        <taxon>Pseudomonadota</taxon>
        <taxon>Gammaproteobacteria</taxon>
        <taxon>Enterobacterales</taxon>
        <taxon>Erwiniaceae</taxon>
        <taxon>Paramixta</taxon>
    </lineage>
</organism>
<accession>A0A6M8U6S3</accession>
<dbReference type="KEGG" id="pmak:PMPD1_0231"/>
<dbReference type="Proteomes" id="UP000505325">
    <property type="component" value="Chromosome"/>
</dbReference>
<name>A0A6M8U6S3_9GAMM</name>
<dbReference type="AlphaFoldDB" id="A0A6M8U6S3"/>
<evidence type="ECO:0000313" key="2">
    <source>
        <dbReference type="Proteomes" id="UP000505325"/>
    </source>
</evidence>
<proteinExistence type="predicted"/>
<dbReference type="GO" id="GO:0003677">
    <property type="term" value="F:DNA binding"/>
    <property type="evidence" value="ECO:0007669"/>
    <property type="project" value="UniProtKB-KW"/>
</dbReference>
<keyword evidence="2" id="KW-1185">Reference proteome</keyword>